<dbReference type="InterPro" id="IPR003724">
    <property type="entry name" value="CblAdoTrfase_CobA"/>
</dbReference>
<dbReference type="RefSeq" id="WP_008519120.1">
    <property type="nucleotide sequence ID" value="NZ_ACJM01000026.1"/>
</dbReference>
<dbReference type="OrthoDB" id="9810309at2"/>
<evidence type="ECO:0000313" key="1">
    <source>
        <dbReference type="EMBL" id="EEG76087.1"/>
    </source>
</evidence>
<dbReference type="Proteomes" id="UP000006443">
    <property type="component" value="Unassembled WGS sequence"/>
</dbReference>
<dbReference type="PIRSF" id="PIRSF015617">
    <property type="entry name" value="Adensltrnsf_CobA"/>
    <property type="match status" value="1"/>
</dbReference>
<dbReference type="Gene3D" id="3.40.50.300">
    <property type="entry name" value="P-loop containing nucleotide triphosphate hydrolases"/>
    <property type="match status" value="1"/>
</dbReference>
<dbReference type="eggNOG" id="COG2109">
    <property type="taxonomic scope" value="Bacteria"/>
</dbReference>
<dbReference type="AlphaFoldDB" id="C0GKR5"/>
<comment type="caution">
    <text evidence="1">The sequence shown here is derived from an EMBL/GenBank/DDBJ whole genome shotgun (WGS) entry which is preliminary data.</text>
</comment>
<dbReference type="CDD" id="cd00561">
    <property type="entry name" value="CobA_ACA"/>
    <property type="match status" value="1"/>
</dbReference>
<dbReference type="SUPFAM" id="SSF52540">
    <property type="entry name" value="P-loop containing nucleoside triphosphate hydrolases"/>
    <property type="match status" value="1"/>
</dbReference>
<dbReference type="STRING" id="555088.DealDRAFT_3074"/>
<dbReference type="NCBIfam" id="NF004637">
    <property type="entry name" value="PRK05986.1"/>
    <property type="match status" value="1"/>
</dbReference>
<dbReference type="GO" id="GO:0008817">
    <property type="term" value="F:corrinoid adenosyltransferase activity"/>
    <property type="evidence" value="ECO:0007669"/>
    <property type="project" value="InterPro"/>
</dbReference>
<gene>
    <name evidence="1" type="ORF">DealDRAFT_3074</name>
</gene>
<dbReference type="GO" id="GO:0005524">
    <property type="term" value="F:ATP binding"/>
    <property type="evidence" value="ECO:0007669"/>
    <property type="project" value="InterPro"/>
</dbReference>
<dbReference type="Pfam" id="PF02572">
    <property type="entry name" value="CobA_CobO_BtuR"/>
    <property type="match status" value="1"/>
</dbReference>
<name>C0GKR5_DETAL</name>
<accession>C0GKR5</accession>
<keyword evidence="2" id="KW-1185">Reference proteome</keyword>
<dbReference type="GO" id="GO:0009236">
    <property type="term" value="P:cobalamin biosynthetic process"/>
    <property type="evidence" value="ECO:0007669"/>
    <property type="project" value="InterPro"/>
</dbReference>
<keyword evidence="1" id="KW-0808">Transferase</keyword>
<protein>
    <submittedName>
        <fullName evidence="1">Cob(I)alamin adenosyltransferase</fullName>
    </submittedName>
</protein>
<evidence type="ECO:0000313" key="2">
    <source>
        <dbReference type="Proteomes" id="UP000006443"/>
    </source>
</evidence>
<dbReference type="NCBIfam" id="TIGR00708">
    <property type="entry name" value="cobA"/>
    <property type="match status" value="1"/>
</dbReference>
<reference evidence="1 2" key="1">
    <citation type="submission" date="2009-02" db="EMBL/GenBank/DDBJ databases">
        <title>Sequencing of the draft genome and assembly of Dethiobacter alkaliphilus AHT 1.</title>
        <authorList>
            <consortium name="US DOE Joint Genome Institute (JGI-PGF)"/>
            <person name="Lucas S."/>
            <person name="Copeland A."/>
            <person name="Lapidus A."/>
            <person name="Glavina del Rio T."/>
            <person name="Dalin E."/>
            <person name="Tice H."/>
            <person name="Bruce D."/>
            <person name="Goodwin L."/>
            <person name="Pitluck S."/>
            <person name="Larimer F."/>
            <person name="Land M.L."/>
            <person name="Hauser L."/>
            <person name="Muyzer G."/>
        </authorList>
    </citation>
    <scope>NUCLEOTIDE SEQUENCE [LARGE SCALE GENOMIC DNA]</scope>
    <source>
        <strain evidence="1 2">AHT 1</strain>
    </source>
</reference>
<dbReference type="EMBL" id="ACJM01000026">
    <property type="protein sequence ID" value="EEG76087.1"/>
    <property type="molecule type" value="Genomic_DNA"/>
</dbReference>
<organism evidence="1 2">
    <name type="scientific">Dethiobacter alkaliphilus AHT 1</name>
    <dbReference type="NCBI Taxonomy" id="555088"/>
    <lineage>
        <taxon>Bacteria</taxon>
        <taxon>Bacillati</taxon>
        <taxon>Bacillota</taxon>
        <taxon>Dethiobacteria</taxon>
        <taxon>Dethiobacterales</taxon>
        <taxon>Dethiobacteraceae</taxon>
        <taxon>Dethiobacter</taxon>
    </lineage>
</organism>
<dbReference type="PANTHER" id="PTHR46638:SF1">
    <property type="entry name" value="CORRINOID ADENOSYLTRANSFERASE"/>
    <property type="match status" value="1"/>
</dbReference>
<sequence>MAEKKGLVMIYTGDGKGKTTAALGLALRASGHGAKIFMVQFRKSDPTYGEIQAINKFLPNVTVVQSERSRITGHGGFEQEDFDDAKNVFAQGREALLSGEYNLVIFDEVNFAADYGLIPRDEVVKMLKQRPPQTDVVLTGRNAPAEFVEMADLVSEVREIKHHYRAGIMAQKGIEY</sequence>
<dbReference type="InterPro" id="IPR027417">
    <property type="entry name" value="P-loop_NTPase"/>
</dbReference>
<dbReference type="PANTHER" id="PTHR46638">
    <property type="entry name" value="CORRINOID ADENOSYLTRANSFERASE"/>
    <property type="match status" value="1"/>
</dbReference>
<proteinExistence type="predicted"/>